<dbReference type="AlphaFoldDB" id="A0A6G1DHA7"/>
<accession>A0A6G1DHA7</accession>
<sequence>MTAARKDDGNLVEASGGRAGRPDLRISLGLGPTGVPTSTAVVEVAATRCSDGRMTAFWVRLDLGLRVRIWPRADRTAATAAAGSGAAISDECSLRCSARCRQIGTTRSKGENSVRQTLRSHGSWFLHARNT</sequence>
<comment type="caution">
    <text evidence="1">The sequence shown here is derived from an EMBL/GenBank/DDBJ whole genome shotgun (WGS) entry which is preliminary data.</text>
</comment>
<proteinExistence type="predicted"/>
<name>A0A6G1DHA7_9ORYZ</name>
<evidence type="ECO:0000313" key="2">
    <source>
        <dbReference type="Proteomes" id="UP000479710"/>
    </source>
</evidence>
<keyword evidence="2" id="KW-1185">Reference proteome</keyword>
<reference evidence="1 2" key="1">
    <citation type="submission" date="2019-11" db="EMBL/GenBank/DDBJ databases">
        <title>Whole genome sequence of Oryza granulata.</title>
        <authorList>
            <person name="Li W."/>
        </authorList>
    </citation>
    <scope>NUCLEOTIDE SEQUENCE [LARGE SCALE GENOMIC DNA]</scope>
    <source>
        <strain evidence="2">cv. Menghai</strain>
        <tissue evidence="1">Leaf</tissue>
    </source>
</reference>
<dbReference type="EMBL" id="SPHZ02000006">
    <property type="protein sequence ID" value="KAF0911968.1"/>
    <property type="molecule type" value="Genomic_DNA"/>
</dbReference>
<dbReference type="Proteomes" id="UP000479710">
    <property type="component" value="Unassembled WGS sequence"/>
</dbReference>
<gene>
    <name evidence="1" type="ORF">E2562_012779</name>
</gene>
<protein>
    <submittedName>
        <fullName evidence="1">Uncharacterized protein</fullName>
    </submittedName>
</protein>
<evidence type="ECO:0000313" key="1">
    <source>
        <dbReference type="EMBL" id="KAF0911968.1"/>
    </source>
</evidence>
<organism evidence="1 2">
    <name type="scientific">Oryza meyeriana var. granulata</name>
    <dbReference type="NCBI Taxonomy" id="110450"/>
    <lineage>
        <taxon>Eukaryota</taxon>
        <taxon>Viridiplantae</taxon>
        <taxon>Streptophyta</taxon>
        <taxon>Embryophyta</taxon>
        <taxon>Tracheophyta</taxon>
        <taxon>Spermatophyta</taxon>
        <taxon>Magnoliopsida</taxon>
        <taxon>Liliopsida</taxon>
        <taxon>Poales</taxon>
        <taxon>Poaceae</taxon>
        <taxon>BOP clade</taxon>
        <taxon>Oryzoideae</taxon>
        <taxon>Oryzeae</taxon>
        <taxon>Oryzinae</taxon>
        <taxon>Oryza</taxon>
        <taxon>Oryza meyeriana</taxon>
    </lineage>
</organism>